<evidence type="ECO:0000256" key="4">
    <source>
        <dbReference type="ARBA" id="ARBA00022692"/>
    </source>
</evidence>
<keyword evidence="10" id="KW-1185">Reference proteome</keyword>
<protein>
    <submittedName>
        <fullName evidence="9">Uncharacterized protein</fullName>
    </submittedName>
</protein>
<keyword evidence="6 8" id="KW-0472">Membrane</keyword>
<evidence type="ECO:0000256" key="7">
    <source>
        <dbReference type="ARBA" id="ARBA00023251"/>
    </source>
</evidence>
<evidence type="ECO:0000256" key="1">
    <source>
        <dbReference type="ARBA" id="ARBA00004651"/>
    </source>
</evidence>
<evidence type="ECO:0000256" key="5">
    <source>
        <dbReference type="ARBA" id="ARBA00022989"/>
    </source>
</evidence>
<keyword evidence="5 8" id="KW-1133">Transmembrane helix</keyword>
<dbReference type="PANTHER" id="PTHR42718:SF46">
    <property type="entry name" value="BLR6921 PROTEIN"/>
    <property type="match status" value="1"/>
</dbReference>
<sequence length="186" mass="18785">MRGGIAGLVGVVLGGVLTAELSWRWVLFVNIPPGAVLLAAGMLFLFPTGSAERIRLDLPGALTVTVGVGLLTYGLSEASDNGWGASNVVIPLLVAVVPIATFFWGEVKSAHAVGLAVLVNVASSATSRASPDSGPPEALVHGYRVAFLVNAGIMVIAAPAALTLPAMKKAKAETPAPADGPAVTEP</sequence>
<evidence type="ECO:0000256" key="3">
    <source>
        <dbReference type="ARBA" id="ARBA00022475"/>
    </source>
</evidence>
<keyword evidence="2" id="KW-0813">Transport</keyword>
<evidence type="ECO:0000313" key="10">
    <source>
        <dbReference type="Proteomes" id="UP001202244"/>
    </source>
</evidence>
<keyword evidence="3" id="KW-1003">Cell membrane</keyword>
<keyword evidence="4 8" id="KW-0812">Transmembrane</keyword>
<dbReference type="EMBL" id="CP093846">
    <property type="protein sequence ID" value="UNS99132.1"/>
    <property type="molecule type" value="Genomic_DNA"/>
</dbReference>
<accession>A0ABY3XX81</accession>
<comment type="subcellular location">
    <subcellularLocation>
        <location evidence="1">Cell membrane</location>
        <topology evidence="1">Multi-pass membrane protein</topology>
    </subcellularLocation>
</comment>
<dbReference type="RefSeq" id="WP_242754629.1">
    <property type="nucleotide sequence ID" value="NZ_CP093846.1"/>
</dbReference>
<dbReference type="PANTHER" id="PTHR42718">
    <property type="entry name" value="MAJOR FACILITATOR SUPERFAMILY MULTIDRUG TRANSPORTER MFSC"/>
    <property type="match status" value="1"/>
</dbReference>
<dbReference type="Proteomes" id="UP001202244">
    <property type="component" value="Chromosome"/>
</dbReference>
<evidence type="ECO:0000313" key="9">
    <source>
        <dbReference type="EMBL" id="UNS99132.1"/>
    </source>
</evidence>
<proteinExistence type="predicted"/>
<keyword evidence="7" id="KW-0046">Antibiotic resistance</keyword>
<feature type="transmembrane region" description="Helical" evidence="8">
    <location>
        <begin position="58"/>
        <end position="76"/>
    </location>
</feature>
<evidence type="ECO:0000256" key="8">
    <source>
        <dbReference type="SAM" id="Phobius"/>
    </source>
</evidence>
<feature type="transmembrane region" description="Helical" evidence="8">
    <location>
        <begin position="28"/>
        <end position="46"/>
    </location>
</feature>
<name>A0ABY3XX81_9ACTN</name>
<feature type="transmembrane region" description="Helical" evidence="8">
    <location>
        <begin position="142"/>
        <end position="162"/>
    </location>
</feature>
<feature type="transmembrane region" description="Helical" evidence="8">
    <location>
        <begin position="88"/>
        <end position="105"/>
    </location>
</feature>
<evidence type="ECO:0000256" key="2">
    <source>
        <dbReference type="ARBA" id="ARBA00022448"/>
    </source>
</evidence>
<reference evidence="9 10" key="1">
    <citation type="journal article" date="2023" name="Microbiol. Spectr.">
        <title>Synergy between Genome Mining, Metabolomics, and Bioinformatics Uncovers Antibacterial Chlorinated Carbazole Alkaloids and Their Biosynthetic Gene Cluster from Streptomyces tubbatahanensis sp. nov., a Novel Actinomycete Isolated from Sulu Sea, Philippines.</title>
        <authorList>
            <person name="Tenebro C.P."/>
            <person name="Trono D.J.V.L."/>
            <person name="Balida L.A.P."/>
            <person name="Bayog L.K.A."/>
            <person name="Bruna J.R."/>
            <person name="Sabido E.M."/>
            <person name="Caspe D.P.C."/>
            <person name="de Los Santos E.L.C."/>
            <person name="Saludes J.P."/>
            <person name="Dalisay D.S."/>
        </authorList>
    </citation>
    <scope>NUCLEOTIDE SEQUENCE [LARGE SCALE GENOMIC DNA]</scope>
    <source>
        <strain evidence="9 10">DSD3025</strain>
    </source>
</reference>
<organism evidence="9 10">
    <name type="scientific">Streptomyces tubbatahanensis</name>
    <dbReference type="NCBI Taxonomy" id="2923272"/>
    <lineage>
        <taxon>Bacteria</taxon>
        <taxon>Bacillati</taxon>
        <taxon>Actinomycetota</taxon>
        <taxon>Actinomycetes</taxon>
        <taxon>Kitasatosporales</taxon>
        <taxon>Streptomycetaceae</taxon>
        <taxon>Streptomyces</taxon>
    </lineage>
</organism>
<gene>
    <name evidence="9" type="ORF">MMF93_23705</name>
</gene>
<evidence type="ECO:0000256" key="6">
    <source>
        <dbReference type="ARBA" id="ARBA00023136"/>
    </source>
</evidence>